<evidence type="ECO:0000259" key="4">
    <source>
        <dbReference type="PROSITE" id="PS51462"/>
    </source>
</evidence>
<keyword evidence="6" id="KW-1185">Reference proteome</keyword>
<dbReference type="OrthoDB" id="128634at2759"/>
<dbReference type="Gene3D" id="3.90.79.10">
    <property type="entry name" value="Nucleoside Triphosphate Pyrophosphohydrolase"/>
    <property type="match status" value="1"/>
</dbReference>
<dbReference type="AlphaFoldDB" id="A0A9W6WGB3"/>
<dbReference type="PANTHER" id="PTHR12629:SF0">
    <property type="entry name" value="DIPHOSPHOINOSITOL-POLYPHOSPHATE DIPHOSPHATASE"/>
    <property type="match status" value="1"/>
</dbReference>
<keyword evidence="3" id="KW-0472">Membrane</keyword>
<keyword evidence="2" id="KW-0378">Hydrolase</keyword>
<dbReference type="GO" id="GO:0016787">
    <property type="term" value="F:hydrolase activity"/>
    <property type="evidence" value="ECO:0007669"/>
    <property type="project" value="UniProtKB-KW"/>
</dbReference>
<dbReference type="InterPro" id="IPR020084">
    <property type="entry name" value="NUDIX_hydrolase_CS"/>
</dbReference>
<dbReference type="InterPro" id="IPR000086">
    <property type="entry name" value="NUDIX_hydrolase_dom"/>
</dbReference>
<dbReference type="PROSITE" id="PS00893">
    <property type="entry name" value="NUDIX_BOX"/>
    <property type="match status" value="1"/>
</dbReference>
<evidence type="ECO:0000313" key="5">
    <source>
        <dbReference type="EMBL" id="GMF11591.1"/>
    </source>
</evidence>
<keyword evidence="3" id="KW-0812">Transmembrane</keyword>
<dbReference type="SUPFAM" id="SSF55811">
    <property type="entry name" value="Nudix"/>
    <property type="match status" value="1"/>
</dbReference>
<name>A0A9W6WGB3_9STRA</name>
<proteinExistence type="predicted"/>
<gene>
    <name evidence="5" type="ORF">Plil01_000227900</name>
</gene>
<organism evidence="5 6">
    <name type="scientific">Phytophthora lilii</name>
    <dbReference type="NCBI Taxonomy" id="2077276"/>
    <lineage>
        <taxon>Eukaryota</taxon>
        <taxon>Sar</taxon>
        <taxon>Stramenopiles</taxon>
        <taxon>Oomycota</taxon>
        <taxon>Peronosporomycetes</taxon>
        <taxon>Peronosporales</taxon>
        <taxon>Peronosporaceae</taxon>
        <taxon>Phytophthora</taxon>
    </lineage>
</organism>
<feature type="domain" description="Nudix hydrolase" evidence="4">
    <location>
        <begin position="221"/>
        <end position="309"/>
    </location>
</feature>
<evidence type="ECO:0000256" key="2">
    <source>
        <dbReference type="ARBA" id="ARBA00022801"/>
    </source>
</evidence>
<sequence>MYSRCTQGLRNVLRQPMFLLTPAHVAICADDLSAPTQRPSMRFLSLLAVFALAWSCGFASANLNFDKSIIAKFNADVDNWNRALTADYPTKRSLRRTDENDEERKFEQVDDLVEKADDVLGKVAHTSPKVKNSAWAIVKLDGFQAKLNVLKKYPQGLDSKTMAQLAKVEEQRMKDVALLKQMNKKKPDGLQRPMEITPGMKVAPVQVSHVGRDNQRYAEDGSRLLSCVVVSRPAKQGGGDVLLISSSNPNKQEWLLPKGGWDNGESIHKAAWREAIEEGGVREICFFSTGGPVLTSVRAGQRCLHSITR</sequence>
<dbReference type="EMBL" id="BSXW01000080">
    <property type="protein sequence ID" value="GMF11591.1"/>
    <property type="molecule type" value="Genomic_DNA"/>
</dbReference>
<protein>
    <submittedName>
        <fullName evidence="5">Unnamed protein product</fullName>
    </submittedName>
</protein>
<keyword evidence="1" id="KW-0479">Metal-binding</keyword>
<evidence type="ECO:0000256" key="3">
    <source>
        <dbReference type="SAM" id="Phobius"/>
    </source>
</evidence>
<evidence type="ECO:0000256" key="1">
    <source>
        <dbReference type="ARBA" id="ARBA00022723"/>
    </source>
</evidence>
<dbReference type="Proteomes" id="UP001165083">
    <property type="component" value="Unassembled WGS sequence"/>
</dbReference>
<evidence type="ECO:0000313" key="6">
    <source>
        <dbReference type="Proteomes" id="UP001165083"/>
    </source>
</evidence>
<dbReference type="InterPro" id="IPR015797">
    <property type="entry name" value="NUDIX_hydrolase-like_dom_sf"/>
</dbReference>
<comment type="caution">
    <text evidence="5">The sequence shown here is derived from an EMBL/GenBank/DDBJ whole genome shotgun (WGS) entry which is preliminary data.</text>
</comment>
<dbReference type="PROSITE" id="PS51462">
    <property type="entry name" value="NUDIX"/>
    <property type="match status" value="1"/>
</dbReference>
<feature type="transmembrane region" description="Helical" evidence="3">
    <location>
        <begin position="43"/>
        <end position="63"/>
    </location>
</feature>
<dbReference type="PANTHER" id="PTHR12629">
    <property type="entry name" value="DIPHOSPHOINOSITOL POLYPHOSPHATE PHOSPHOHYDROLASE"/>
    <property type="match status" value="1"/>
</dbReference>
<dbReference type="GO" id="GO:0046872">
    <property type="term" value="F:metal ion binding"/>
    <property type="evidence" value="ECO:0007669"/>
    <property type="project" value="UniProtKB-KW"/>
</dbReference>
<dbReference type="GO" id="GO:0005634">
    <property type="term" value="C:nucleus"/>
    <property type="evidence" value="ECO:0007669"/>
    <property type="project" value="TreeGrafter"/>
</dbReference>
<reference evidence="5" key="1">
    <citation type="submission" date="2023-04" db="EMBL/GenBank/DDBJ databases">
        <title>Phytophthora lilii NBRC 32176.</title>
        <authorList>
            <person name="Ichikawa N."/>
            <person name="Sato H."/>
            <person name="Tonouchi N."/>
        </authorList>
    </citation>
    <scope>NUCLEOTIDE SEQUENCE</scope>
    <source>
        <strain evidence="5">NBRC 32176</strain>
    </source>
</reference>
<dbReference type="GO" id="GO:0005737">
    <property type="term" value="C:cytoplasm"/>
    <property type="evidence" value="ECO:0007669"/>
    <property type="project" value="TreeGrafter"/>
</dbReference>
<dbReference type="Pfam" id="PF00293">
    <property type="entry name" value="NUDIX"/>
    <property type="match status" value="1"/>
</dbReference>
<accession>A0A9W6WGB3</accession>
<keyword evidence="3" id="KW-1133">Transmembrane helix</keyword>